<dbReference type="Gene3D" id="3.90.176.10">
    <property type="entry name" value="Toxin ADP-ribosyltransferase, Chain A, domain 1"/>
    <property type="match status" value="1"/>
</dbReference>
<name>A0A6C0H7W6_9ZZZZ</name>
<dbReference type="PROSITE" id="PS51996">
    <property type="entry name" value="TR_MART"/>
    <property type="match status" value="1"/>
</dbReference>
<dbReference type="AlphaFoldDB" id="A0A6C0H7W6"/>
<evidence type="ECO:0008006" key="2">
    <source>
        <dbReference type="Google" id="ProtNLM"/>
    </source>
</evidence>
<evidence type="ECO:0000313" key="1">
    <source>
        <dbReference type="EMBL" id="QHT76671.1"/>
    </source>
</evidence>
<dbReference type="EMBL" id="MN739899">
    <property type="protein sequence ID" value="QHT76671.1"/>
    <property type="molecule type" value="Genomic_DNA"/>
</dbReference>
<proteinExistence type="predicted"/>
<dbReference type="SUPFAM" id="SSF56399">
    <property type="entry name" value="ADP-ribosylation"/>
    <property type="match status" value="1"/>
</dbReference>
<protein>
    <recommendedName>
        <fullName evidence="2">ADP ribosyltransferase domain-containing protein</fullName>
    </recommendedName>
</protein>
<organism evidence="1">
    <name type="scientific">viral metagenome</name>
    <dbReference type="NCBI Taxonomy" id="1070528"/>
    <lineage>
        <taxon>unclassified sequences</taxon>
        <taxon>metagenomes</taxon>
        <taxon>organismal metagenomes</taxon>
    </lineage>
</organism>
<sequence>MKITKNLINKIYNLEITLTDENDKYQLSKYYDQIPMYDIRSLKIYPIDKDKLYNYLILSDYRFINDGMYDWLTYLYNKYKTNQYKYNIDIMNNYNIKTLYNTSIKTLYKYSPHLELQISICKRESFHPYINHLNPYYTKLELIKLGQNKNLIRKNIELEKLLNRKIQYNLCMKISHGDVSYIEIENCHDYIYFNDCVGWISYYSFIGSFQFNSYLRCKYPINNILINGINKIVKLFKKAPVLKNNYEIYRFISDDEFLSSLKIGDTFIETGFLSTTRDPFYTPGVLEHFGLILIKINIPKDIKGLGLFIENFSLFPKEEELLLPPNTILKLKSKNNNFKYYHINLKFEKLINKKYEFDLINITYEDPINLHINEKYYNIDEILLNGSDKLNLLTQFINIYSHNELISIKLKNKKYNLLYHWFNSTENSVYQHFYYNKINKGLLLSLMDNNGNLYLNIELGPDMCINYLNKHYIQNNIKYINKFMDFDLIYAIAKLFHYYEIIIMHEFTSFIMFKNNYTNVNPSYLIKYNFNYSIYNYLKNNEKYLTSYNSNYIIGYWYLDKYFNKIIDNKIELPEIFKKYKTYKELYINVIEKYFYYYNNLISLLDNKIFNNEYIICNIKQKLSEDLNYSKFIKPIIEYDNSENILYTQIMQRRKN</sequence>
<reference evidence="1" key="1">
    <citation type="journal article" date="2020" name="Nature">
        <title>Giant virus diversity and host interactions through global metagenomics.</title>
        <authorList>
            <person name="Schulz F."/>
            <person name="Roux S."/>
            <person name="Paez-Espino D."/>
            <person name="Jungbluth S."/>
            <person name="Walsh D.A."/>
            <person name="Denef V.J."/>
            <person name="McMahon K.D."/>
            <person name="Konstantinidis K.T."/>
            <person name="Eloe-Fadrosh E.A."/>
            <person name="Kyrpides N.C."/>
            <person name="Woyke T."/>
        </authorList>
    </citation>
    <scope>NUCLEOTIDE SEQUENCE</scope>
    <source>
        <strain evidence="1">GVMAG-M-3300023179-82</strain>
    </source>
</reference>
<accession>A0A6C0H7W6</accession>